<dbReference type="EMBL" id="UOGL01000672">
    <property type="protein sequence ID" value="VAX42619.1"/>
    <property type="molecule type" value="Genomic_DNA"/>
</dbReference>
<name>A0A3B1DJK5_9ZZZZ</name>
<dbReference type="InterPro" id="IPR001444">
    <property type="entry name" value="Flag_bb_rod_N"/>
</dbReference>
<sequence>MLNTLDISTSGLVAQRQWMNTIASNIANVRTTRDENGNVSPFQRRFVTFSAQEQSKNKNGAAGVAVEIQVDTESKPQLLYQPNHPDANAEGFVAFPNIQMIEEFTN</sequence>
<evidence type="ECO:0000313" key="2">
    <source>
        <dbReference type="EMBL" id="VAX42619.1"/>
    </source>
</evidence>
<dbReference type="Pfam" id="PF00460">
    <property type="entry name" value="Flg_bb_rod"/>
    <property type="match status" value="1"/>
</dbReference>
<feature type="non-terminal residue" evidence="2">
    <location>
        <position position="106"/>
    </location>
</feature>
<keyword evidence="2" id="KW-0282">Flagellum</keyword>
<dbReference type="PROSITE" id="PS00588">
    <property type="entry name" value="FLAGELLA_BB_ROD"/>
    <property type="match status" value="1"/>
</dbReference>
<reference evidence="2" key="1">
    <citation type="submission" date="2018-06" db="EMBL/GenBank/DDBJ databases">
        <authorList>
            <person name="Zhirakovskaya E."/>
        </authorList>
    </citation>
    <scope>NUCLEOTIDE SEQUENCE</scope>
</reference>
<dbReference type="InterPro" id="IPR019776">
    <property type="entry name" value="Flagellar_basal_body_rod_CS"/>
</dbReference>
<keyword evidence="2" id="KW-0969">Cilium</keyword>
<keyword evidence="2" id="KW-0966">Cell projection</keyword>
<dbReference type="AlphaFoldDB" id="A0A3B1DJK5"/>
<protein>
    <submittedName>
        <fullName evidence="2">Flagellar basal-body rod protein FlgC</fullName>
    </submittedName>
</protein>
<proteinExistence type="predicted"/>
<gene>
    <name evidence="2" type="ORF">MNBD_PLANCTO02-2600</name>
</gene>
<feature type="domain" description="Flagellar basal body rod protein N-terminal" evidence="1">
    <location>
        <begin position="5"/>
        <end position="32"/>
    </location>
</feature>
<evidence type="ECO:0000259" key="1">
    <source>
        <dbReference type="Pfam" id="PF00460"/>
    </source>
</evidence>
<organism evidence="2">
    <name type="scientific">hydrothermal vent metagenome</name>
    <dbReference type="NCBI Taxonomy" id="652676"/>
    <lineage>
        <taxon>unclassified sequences</taxon>
        <taxon>metagenomes</taxon>
        <taxon>ecological metagenomes</taxon>
    </lineage>
</organism>
<accession>A0A3B1DJK5</accession>